<gene>
    <name evidence="1" type="ORF">LCGC14_0176290</name>
</gene>
<dbReference type="EMBL" id="LAZR01000069">
    <property type="protein sequence ID" value="KKN95760.1"/>
    <property type="molecule type" value="Genomic_DNA"/>
</dbReference>
<accession>A0A0F9URM6</accession>
<organism evidence="1">
    <name type="scientific">marine sediment metagenome</name>
    <dbReference type="NCBI Taxonomy" id="412755"/>
    <lineage>
        <taxon>unclassified sequences</taxon>
        <taxon>metagenomes</taxon>
        <taxon>ecological metagenomes</taxon>
    </lineage>
</organism>
<protein>
    <submittedName>
        <fullName evidence="1">Uncharacterized protein</fullName>
    </submittedName>
</protein>
<reference evidence="1" key="1">
    <citation type="journal article" date="2015" name="Nature">
        <title>Complex archaea that bridge the gap between prokaryotes and eukaryotes.</title>
        <authorList>
            <person name="Spang A."/>
            <person name="Saw J.H."/>
            <person name="Jorgensen S.L."/>
            <person name="Zaremba-Niedzwiedzka K."/>
            <person name="Martijn J."/>
            <person name="Lind A.E."/>
            <person name="van Eijk R."/>
            <person name="Schleper C."/>
            <person name="Guy L."/>
            <person name="Ettema T.J."/>
        </authorList>
    </citation>
    <scope>NUCLEOTIDE SEQUENCE</scope>
</reference>
<dbReference type="AlphaFoldDB" id="A0A0F9URM6"/>
<sequence>METVFRDLGYKWIDGLYVGGDEQYVESIGDQAGFPLRCLVCKEIFFVKRNEAPPFAFVDFIFNCVDCDNQNDWNSFEYYLSQIYKKLHPKYMEKDYIDSQLELWFEGSDDYFIFMSCLKTDPRRR</sequence>
<evidence type="ECO:0000313" key="1">
    <source>
        <dbReference type="EMBL" id="KKN95760.1"/>
    </source>
</evidence>
<name>A0A0F9URM6_9ZZZZ</name>
<proteinExistence type="predicted"/>
<comment type="caution">
    <text evidence="1">The sequence shown here is derived from an EMBL/GenBank/DDBJ whole genome shotgun (WGS) entry which is preliminary data.</text>
</comment>